<evidence type="ECO:0000313" key="2">
    <source>
        <dbReference type="EMBL" id="KAL0408167.1"/>
    </source>
</evidence>
<name>A0AAW2TUE7_SESRA</name>
<accession>A0AAW2TUE7</accession>
<gene>
    <name evidence="2" type="ORF">Sradi_1751100</name>
</gene>
<dbReference type="InterPro" id="IPR000477">
    <property type="entry name" value="RT_dom"/>
</dbReference>
<dbReference type="SUPFAM" id="SSF56672">
    <property type="entry name" value="DNA/RNA polymerases"/>
    <property type="match status" value="1"/>
</dbReference>
<dbReference type="InterPro" id="IPR043502">
    <property type="entry name" value="DNA/RNA_pol_sf"/>
</dbReference>
<feature type="domain" description="Reverse transcriptase" evidence="1">
    <location>
        <begin position="1"/>
        <end position="211"/>
    </location>
</feature>
<dbReference type="PROSITE" id="PS50878">
    <property type="entry name" value="RT_POL"/>
    <property type="match status" value="1"/>
</dbReference>
<reference evidence="2" key="1">
    <citation type="submission" date="2020-06" db="EMBL/GenBank/DDBJ databases">
        <authorList>
            <person name="Li T."/>
            <person name="Hu X."/>
            <person name="Zhang T."/>
            <person name="Song X."/>
            <person name="Zhang H."/>
            <person name="Dai N."/>
            <person name="Sheng W."/>
            <person name="Hou X."/>
            <person name="Wei L."/>
        </authorList>
    </citation>
    <scope>NUCLEOTIDE SEQUENCE</scope>
    <source>
        <strain evidence="2">G02</strain>
        <tissue evidence="2">Leaf</tissue>
    </source>
</reference>
<organism evidence="2">
    <name type="scientific">Sesamum radiatum</name>
    <name type="common">Black benniseed</name>
    <dbReference type="NCBI Taxonomy" id="300843"/>
    <lineage>
        <taxon>Eukaryota</taxon>
        <taxon>Viridiplantae</taxon>
        <taxon>Streptophyta</taxon>
        <taxon>Embryophyta</taxon>
        <taxon>Tracheophyta</taxon>
        <taxon>Spermatophyta</taxon>
        <taxon>Magnoliopsida</taxon>
        <taxon>eudicotyledons</taxon>
        <taxon>Gunneridae</taxon>
        <taxon>Pentapetalae</taxon>
        <taxon>asterids</taxon>
        <taxon>lamiids</taxon>
        <taxon>Lamiales</taxon>
        <taxon>Pedaliaceae</taxon>
        <taxon>Sesamum</taxon>
    </lineage>
</organism>
<dbReference type="Pfam" id="PF00078">
    <property type="entry name" value="RVT_1"/>
    <property type="match status" value="1"/>
</dbReference>
<reference evidence="2" key="2">
    <citation type="journal article" date="2024" name="Plant">
        <title>Genomic evolution and insights into agronomic trait innovations of Sesamum species.</title>
        <authorList>
            <person name="Miao H."/>
            <person name="Wang L."/>
            <person name="Qu L."/>
            <person name="Liu H."/>
            <person name="Sun Y."/>
            <person name="Le M."/>
            <person name="Wang Q."/>
            <person name="Wei S."/>
            <person name="Zheng Y."/>
            <person name="Lin W."/>
            <person name="Duan Y."/>
            <person name="Cao H."/>
            <person name="Xiong S."/>
            <person name="Wang X."/>
            <person name="Wei L."/>
            <person name="Li C."/>
            <person name="Ma Q."/>
            <person name="Ju M."/>
            <person name="Zhao R."/>
            <person name="Li G."/>
            <person name="Mu C."/>
            <person name="Tian Q."/>
            <person name="Mei H."/>
            <person name="Zhang T."/>
            <person name="Gao T."/>
            <person name="Zhang H."/>
        </authorList>
    </citation>
    <scope>NUCLEOTIDE SEQUENCE</scope>
    <source>
        <strain evidence="2">G02</strain>
    </source>
</reference>
<protein>
    <recommendedName>
        <fullName evidence="1">Reverse transcriptase domain-containing protein</fullName>
    </recommendedName>
</protein>
<dbReference type="PANTHER" id="PTHR33116">
    <property type="entry name" value="REVERSE TRANSCRIPTASE ZINC-BINDING DOMAIN-CONTAINING PROTEIN-RELATED-RELATED"/>
    <property type="match status" value="1"/>
</dbReference>
<dbReference type="AlphaFoldDB" id="A0AAW2TUE7"/>
<evidence type="ECO:0000259" key="1">
    <source>
        <dbReference type="PROSITE" id="PS50878"/>
    </source>
</evidence>
<comment type="caution">
    <text evidence="2">The sequence shown here is derived from an EMBL/GenBank/DDBJ whole genome shotgun (WGS) entry which is preliminary data.</text>
</comment>
<sequence length="245" mass="27823">MAKGWGPVLSGYHPTCPYPKGYNQQRLPRRCALKVDLRKAYDTVEWDFLLAVLRLFGFLPPFIHLIEECVTILVFSVCINGMVHGFFSGARGFRQGDPMSRYLFVLVMEVLRKILQQLIEQDMDFLFHWWCGEKRLFQLCFADDLIFCKAMWHPLVSFKRGLDLFASLSGLHANSSKSQLIISRSAHGMRDSLISVQDGQLPLLSWTALLASRLSMPDCKSLLLKIDSGIKDEKGSSCLLLGECN</sequence>
<dbReference type="PANTHER" id="PTHR33116:SF76">
    <property type="entry name" value="DUF4283 DOMAIN-CONTAINING PROTEIN"/>
    <property type="match status" value="1"/>
</dbReference>
<proteinExistence type="predicted"/>
<dbReference type="EMBL" id="JACGWJ010000007">
    <property type="protein sequence ID" value="KAL0408167.1"/>
    <property type="molecule type" value="Genomic_DNA"/>
</dbReference>